<evidence type="ECO:0000256" key="4">
    <source>
        <dbReference type="ARBA" id="ARBA00022525"/>
    </source>
</evidence>
<reference evidence="8" key="1">
    <citation type="submission" date="2025-08" db="UniProtKB">
        <authorList>
            <consortium name="RefSeq"/>
        </authorList>
    </citation>
    <scope>IDENTIFICATION</scope>
    <source>
        <tissue evidence="8">Seedling</tissue>
    </source>
</reference>
<dbReference type="PANTHER" id="PTHR31232:SF154">
    <property type="entry name" value="S-PROTEIN HOMOLOG"/>
    <property type="match status" value="1"/>
</dbReference>
<dbReference type="InterPro" id="IPR010264">
    <property type="entry name" value="Self-incomp_S1"/>
</dbReference>
<keyword evidence="4 6" id="KW-0964">Secreted</keyword>
<dbReference type="Proteomes" id="UP001652623">
    <property type="component" value="Chromosome 8"/>
</dbReference>
<comment type="subcellular location">
    <subcellularLocation>
        <location evidence="1 6">Secreted</location>
    </subcellularLocation>
</comment>
<evidence type="ECO:0000256" key="3">
    <source>
        <dbReference type="ARBA" id="ARBA00022471"/>
    </source>
</evidence>
<comment type="similarity">
    <text evidence="2 6">Belongs to the plant self-incompatibility (S1) protein family.</text>
</comment>
<name>A0ABM3ID62_ZIZJJ</name>
<sequence>MKLSNTSYVVVLALGLCMSQTQALFDSTTVHIFNGLKNESLEAHCQSKDDDLVIEQIEVGGDFNWHFRTNFFKTTLFFCNLKWFLYHYCDHKHRRWRRKEDGICFLDYDYQGYRFVYDWEH</sequence>
<protein>
    <recommendedName>
        <fullName evidence="6">S-protein homolog</fullName>
    </recommendedName>
</protein>
<evidence type="ECO:0000313" key="7">
    <source>
        <dbReference type="Proteomes" id="UP001652623"/>
    </source>
</evidence>
<dbReference type="RefSeq" id="XP_048325942.2">
    <property type="nucleotide sequence ID" value="XM_048469985.2"/>
</dbReference>
<dbReference type="GeneID" id="125421320"/>
<evidence type="ECO:0000256" key="2">
    <source>
        <dbReference type="ARBA" id="ARBA00005581"/>
    </source>
</evidence>
<accession>A0ABM3ID62</accession>
<keyword evidence="3 6" id="KW-0713">Self-incompatibility</keyword>
<dbReference type="PANTHER" id="PTHR31232">
    <property type="match status" value="1"/>
</dbReference>
<evidence type="ECO:0000256" key="1">
    <source>
        <dbReference type="ARBA" id="ARBA00004613"/>
    </source>
</evidence>
<gene>
    <name evidence="8" type="primary">LOC125421320</name>
</gene>
<feature type="chain" id="PRO_5044974270" description="S-protein homolog" evidence="6">
    <location>
        <begin position="24"/>
        <end position="121"/>
    </location>
</feature>
<evidence type="ECO:0000313" key="8">
    <source>
        <dbReference type="RefSeq" id="XP_048325942.2"/>
    </source>
</evidence>
<feature type="signal peptide" evidence="6">
    <location>
        <begin position="1"/>
        <end position="23"/>
    </location>
</feature>
<evidence type="ECO:0000256" key="5">
    <source>
        <dbReference type="ARBA" id="ARBA00022729"/>
    </source>
</evidence>
<evidence type="ECO:0000256" key="6">
    <source>
        <dbReference type="RuleBase" id="RU367044"/>
    </source>
</evidence>
<dbReference type="Pfam" id="PF05938">
    <property type="entry name" value="Self-incomp_S1"/>
    <property type="match status" value="1"/>
</dbReference>
<organism evidence="7 8">
    <name type="scientific">Ziziphus jujuba</name>
    <name type="common">Chinese jujube</name>
    <name type="synonym">Ziziphus sativa</name>
    <dbReference type="NCBI Taxonomy" id="326968"/>
    <lineage>
        <taxon>Eukaryota</taxon>
        <taxon>Viridiplantae</taxon>
        <taxon>Streptophyta</taxon>
        <taxon>Embryophyta</taxon>
        <taxon>Tracheophyta</taxon>
        <taxon>Spermatophyta</taxon>
        <taxon>Magnoliopsida</taxon>
        <taxon>eudicotyledons</taxon>
        <taxon>Gunneridae</taxon>
        <taxon>Pentapetalae</taxon>
        <taxon>rosids</taxon>
        <taxon>fabids</taxon>
        <taxon>Rosales</taxon>
        <taxon>Rhamnaceae</taxon>
        <taxon>Paliureae</taxon>
        <taxon>Ziziphus</taxon>
    </lineage>
</organism>
<proteinExistence type="inferred from homology"/>
<keyword evidence="7" id="KW-1185">Reference proteome</keyword>
<keyword evidence="5 6" id="KW-0732">Signal</keyword>